<accession>A0A426WYZ0</accession>
<dbReference type="Proteomes" id="UP000287651">
    <property type="component" value="Unassembled WGS sequence"/>
</dbReference>
<comment type="caution">
    <text evidence="2">The sequence shown here is derived from an EMBL/GenBank/DDBJ whole genome shotgun (WGS) entry which is preliminary data.</text>
</comment>
<proteinExistence type="predicted"/>
<evidence type="ECO:0000256" key="1">
    <source>
        <dbReference type="SAM" id="MobiDB-lite"/>
    </source>
</evidence>
<protein>
    <submittedName>
        <fullName evidence="2">Uncharacterized protein</fullName>
    </submittedName>
</protein>
<name>A0A426WYZ0_ENSVE</name>
<feature type="region of interest" description="Disordered" evidence="1">
    <location>
        <begin position="194"/>
        <end position="218"/>
    </location>
</feature>
<evidence type="ECO:0000313" key="2">
    <source>
        <dbReference type="EMBL" id="RRT32461.1"/>
    </source>
</evidence>
<evidence type="ECO:0000313" key="3">
    <source>
        <dbReference type="Proteomes" id="UP000287651"/>
    </source>
</evidence>
<dbReference type="EMBL" id="AMZH03031956">
    <property type="protein sequence ID" value="RRT32461.1"/>
    <property type="molecule type" value="Genomic_DNA"/>
</dbReference>
<sequence>MTALPQDHGGGGFWDSTTLVASRSISRLMAEMDLAAFSILSVLRISSRRLACAVGSSTNTTFDLSFTPAMSRNAVDSLSLLLYISFMSSGCSPVFADTAFFRSPDSHRRRRRAHLINFPPQQEKHEKDKEKVGGLTEGGLGADVDLVVHDPELDLHADGGHGSGREVGVGVAHLDEHAARPDLPLPSLLRRRRRLLDRTESRRRRRSSPSCPRPHFGP</sequence>
<organism evidence="2 3">
    <name type="scientific">Ensete ventricosum</name>
    <name type="common">Abyssinian banana</name>
    <name type="synonym">Musa ensete</name>
    <dbReference type="NCBI Taxonomy" id="4639"/>
    <lineage>
        <taxon>Eukaryota</taxon>
        <taxon>Viridiplantae</taxon>
        <taxon>Streptophyta</taxon>
        <taxon>Embryophyta</taxon>
        <taxon>Tracheophyta</taxon>
        <taxon>Spermatophyta</taxon>
        <taxon>Magnoliopsida</taxon>
        <taxon>Liliopsida</taxon>
        <taxon>Zingiberales</taxon>
        <taxon>Musaceae</taxon>
        <taxon>Ensete</taxon>
    </lineage>
</organism>
<gene>
    <name evidence="2" type="ORF">B296_00058559</name>
</gene>
<feature type="compositionally biased region" description="Basic residues" evidence="1">
    <location>
        <begin position="194"/>
        <end position="207"/>
    </location>
</feature>
<reference evidence="2 3" key="1">
    <citation type="journal article" date="2014" name="Agronomy (Basel)">
        <title>A Draft Genome Sequence for Ensete ventricosum, the Drought-Tolerant Tree Against Hunger.</title>
        <authorList>
            <person name="Harrison J."/>
            <person name="Moore K.A."/>
            <person name="Paszkiewicz K."/>
            <person name="Jones T."/>
            <person name="Grant M."/>
            <person name="Ambacheew D."/>
            <person name="Muzemil S."/>
            <person name="Studholme D.J."/>
        </authorList>
    </citation>
    <scope>NUCLEOTIDE SEQUENCE [LARGE SCALE GENOMIC DNA]</scope>
</reference>
<dbReference type="AlphaFoldDB" id="A0A426WYZ0"/>